<evidence type="ECO:0000313" key="2">
    <source>
        <dbReference type="EMBL" id="HIY61467.1"/>
    </source>
</evidence>
<reference evidence="2" key="1">
    <citation type="journal article" date="2021" name="PeerJ">
        <title>Extensive microbial diversity within the chicken gut microbiome revealed by metagenomics and culture.</title>
        <authorList>
            <person name="Gilroy R."/>
            <person name="Ravi A."/>
            <person name="Getino M."/>
            <person name="Pursley I."/>
            <person name="Horton D.L."/>
            <person name="Alikhan N.F."/>
            <person name="Baker D."/>
            <person name="Gharbi K."/>
            <person name="Hall N."/>
            <person name="Watson M."/>
            <person name="Adriaenssens E.M."/>
            <person name="Foster-Nyarko E."/>
            <person name="Jarju S."/>
            <person name="Secka A."/>
            <person name="Antonio M."/>
            <person name="Oren A."/>
            <person name="Chaudhuri R.R."/>
            <person name="La Ragione R."/>
            <person name="Hildebrand F."/>
            <person name="Pallen M.J."/>
        </authorList>
    </citation>
    <scope>NUCLEOTIDE SEQUENCE</scope>
    <source>
        <strain evidence="2">ChiSxjej3B15-24422</strain>
    </source>
</reference>
<dbReference type="EMBL" id="DXDD01000154">
    <property type="protein sequence ID" value="HIY61467.1"/>
    <property type="molecule type" value="Genomic_DNA"/>
</dbReference>
<evidence type="ECO:0000259" key="1">
    <source>
        <dbReference type="Pfam" id="PF12802"/>
    </source>
</evidence>
<gene>
    <name evidence="2" type="ORF">H9831_12450</name>
</gene>
<comment type="caution">
    <text evidence="2">The sequence shown here is derived from an EMBL/GenBank/DDBJ whole genome shotgun (WGS) entry which is preliminary data.</text>
</comment>
<dbReference type="InterPro" id="IPR036388">
    <property type="entry name" value="WH-like_DNA-bd_sf"/>
</dbReference>
<dbReference type="Pfam" id="PF12802">
    <property type="entry name" value="MarR_2"/>
    <property type="match status" value="1"/>
</dbReference>
<dbReference type="SUPFAM" id="SSF46785">
    <property type="entry name" value="Winged helix' DNA-binding domain"/>
    <property type="match status" value="1"/>
</dbReference>
<dbReference type="AlphaFoldDB" id="A0A9D1YRQ0"/>
<accession>A0A9D1YRQ0</accession>
<dbReference type="InterPro" id="IPR036390">
    <property type="entry name" value="WH_DNA-bd_sf"/>
</dbReference>
<dbReference type="Proteomes" id="UP000824007">
    <property type="component" value="Unassembled WGS sequence"/>
</dbReference>
<dbReference type="Gene3D" id="1.10.10.10">
    <property type="entry name" value="Winged helix-like DNA-binding domain superfamily/Winged helix DNA-binding domain"/>
    <property type="match status" value="1"/>
</dbReference>
<dbReference type="InterPro" id="IPR000835">
    <property type="entry name" value="HTH_MarR-typ"/>
</dbReference>
<proteinExistence type="predicted"/>
<evidence type="ECO:0000313" key="3">
    <source>
        <dbReference type="Proteomes" id="UP000824007"/>
    </source>
</evidence>
<reference evidence="2" key="2">
    <citation type="submission" date="2021-04" db="EMBL/GenBank/DDBJ databases">
        <authorList>
            <person name="Gilroy R."/>
        </authorList>
    </citation>
    <scope>NUCLEOTIDE SEQUENCE</scope>
    <source>
        <strain evidence="2">ChiSxjej3B15-24422</strain>
    </source>
</reference>
<feature type="domain" description="HTH marR-type" evidence="1">
    <location>
        <begin position="30"/>
        <end position="80"/>
    </location>
</feature>
<protein>
    <submittedName>
        <fullName evidence="2">MarR family transcriptional regulator</fullName>
    </submittedName>
</protein>
<dbReference type="GO" id="GO:0003700">
    <property type="term" value="F:DNA-binding transcription factor activity"/>
    <property type="evidence" value="ECO:0007669"/>
    <property type="project" value="InterPro"/>
</dbReference>
<name>A0A9D1YRQ0_9FIRM</name>
<sequence length="153" mass="17676">MKKYQEEIRALTLAQNRIDGLYYQTARKLGVKDNTLALFYALDDGEPHSQKQLGEEWLIPKTTVNTIVKELVEEGFLTLLMEEHTREKQILLTPEGRRYAASLLEPVYRMEQEALRLTLQKHGPAFIEANADFAENLKNSFDRIFETDTGKES</sequence>
<organism evidence="2 3">
    <name type="scientific">Candidatus Eisenbergiella pullistercoris</name>
    <dbReference type="NCBI Taxonomy" id="2838555"/>
    <lineage>
        <taxon>Bacteria</taxon>
        <taxon>Bacillati</taxon>
        <taxon>Bacillota</taxon>
        <taxon>Clostridia</taxon>
        <taxon>Lachnospirales</taxon>
        <taxon>Lachnospiraceae</taxon>
        <taxon>Eisenbergiella</taxon>
    </lineage>
</organism>